<organism evidence="3 4">
    <name type="scientific">Argiope bruennichi</name>
    <name type="common">Wasp spider</name>
    <name type="synonym">Aranea bruennichi</name>
    <dbReference type="NCBI Taxonomy" id="94029"/>
    <lineage>
        <taxon>Eukaryota</taxon>
        <taxon>Metazoa</taxon>
        <taxon>Ecdysozoa</taxon>
        <taxon>Arthropoda</taxon>
        <taxon>Chelicerata</taxon>
        <taxon>Arachnida</taxon>
        <taxon>Araneae</taxon>
        <taxon>Araneomorphae</taxon>
        <taxon>Entelegynae</taxon>
        <taxon>Araneoidea</taxon>
        <taxon>Araneidae</taxon>
        <taxon>Argiope</taxon>
    </lineage>
</organism>
<evidence type="ECO:0000313" key="4">
    <source>
        <dbReference type="Proteomes" id="UP000807504"/>
    </source>
</evidence>
<dbReference type="EMBL" id="JABXBU010002072">
    <property type="protein sequence ID" value="KAF8777352.1"/>
    <property type="molecule type" value="Genomic_DNA"/>
</dbReference>
<comment type="caution">
    <text evidence="3">The sequence shown here is derived from an EMBL/GenBank/DDBJ whole genome shotgun (WGS) entry which is preliminary data.</text>
</comment>
<reference evidence="3" key="1">
    <citation type="journal article" date="2020" name="bioRxiv">
        <title>Chromosome-level reference genome of the European wasp spider Argiope bruennichi: a resource for studies on range expansion and evolutionary adaptation.</title>
        <authorList>
            <person name="Sheffer M.M."/>
            <person name="Hoppe A."/>
            <person name="Krehenwinkel H."/>
            <person name="Uhl G."/>
            <person name="Kuss A.W."/>
            <person name="Jensen L."/>
            <person name="Jensen C."/>
            <person name="Gillespie R.G."/>
            <person name="Hoff K.J."/>
            <person name="Prost S."/>
        </authorList>
    </citation>
    <scope>NUCLEOTIDE SEQUENCE</scope>
</reference>
<gene>
    <name evidence="3" type="ORF">HNY73_014221</name>
</gene>
<keyword evidence="4" id="KW-1185">Reference proteome</keyword>
<accession>A0A8T0ENB0</accession>
<name>A0A8T0ENB0_ARGBR</name>
<evidence type="ECO:0000256" key="2">
    <source>
        <dbReference type="SAM" id="MobiDB-lite"/>
    </source>
</evidence>
<keyword evidence="1" id="KW-0175">Coiled coil</keyword>
<reference evidence="3" key="2">
    <citation type="submission" date="2020-06" db="EMBL/GenBank/DDBJ databases">
        <authorList>
            <person name="Sheffer M."/>
        </authorList>
    </citation>
    <scope>NUCLEOTIDE SEQUENCE</scope>
</reference>
<feature type="region of interest" description="Disordered" evidence="2">
    <location>
        <begin position="1"/>
        <end position="22"/>
    </location>
</feature>
<evidence type="ECO:0000313" key="3">
    <source>
        <dbReference type="EMBL" id="KAF8777352.1"/>
    </source>
</evidence>
<sequence>MSKRPGGQPEDGAGGKRIHFADETIHGPEHLMLVRRMEDMERQIRALNESIKEKDEFIDQLQERIHLLNDENKDLHRRIKEKAINTLELEKDI</sequence>
<dbReference type="Proteomes" id="UP000807504">
    <property type="component" value="Unassembled WGS sequence"/>
</dbReference>
<evidence type="ECO:0000256" key="1">
    <source>
        <dbReference type="SAM" id="Coils"/>
    </source>
</evidence>
<dbReference type="AlphaFoldDB" id="A0A8T0ENB0"/>
<feature type="coiled-coil region" evidence="1">
    <location>
        <begin position="30"/>
        <end position="78"/>
    </location>
</feature>
<proteinExistence type="predicted"/>
<protein>
    <submittedName>
        <fullName evidence="3">Uncharacterized protein</fullName>
    </submittedName>
</protein>